<organism evidence="1 2">
    <name type="scientific">Deefgea chitinilytica</name>
    <dbReference type="NCBI Taxonomy" id="570276"/>
    <lineage>
        <taxon>Bacteria</taxon>
        <taxon>Pseudomonadati</taxon>
        <taxon>Pseudomonadota</taxon>
        <taxon>Betaproteobacteria</taxon>
        <taxon>Neisseriales</taxon>
        <taxon>Chitinibacteraceae</taxon>
        <taxon>Deefgea</taxon>
    </lineage>
</organism>
<evidence type="ECO:0000313" key="2">
    <source>
        <dbReference type="Proteomes" id="UP001195660"/>
    </source>
</evidence>
<dbReference type="RefSeq" id="WP_203570081.1">
    <property type="nucleotide sequence ID" value="NZ_WOFE01000001.1"/>
</dbReference>
<sequence>MDLLNELKQNAEALQQDNAAVREKDAKNLLLIQAQMTQIFEYFRSLAEQLQILKPPSPHTYLIFGIGEFSHVAMKDCMTRARSFQVEDKNYYEYIEFSINWLARSPLQASYTSNNEVKYLKDRLWNLGCKVEEKLIKNSDGKLVKTIVSILPEFPTRLRFENDYKSGTIRLNIRNLNKFEDDWQVLTPEQCSTELFEDLAKELLGKPNELATRFTQR</sequence>
<comment type="caution">
    <text evidence="1">The sequence shown here is derived from an EMBL/GenBank/DDBJ whole genome shotgun (WGS) entry which is preliminary data.</text>
</comment>
<reference evidence="1 2" key="1">
    <citation type="submission" date="2019-11" db="EMBL/GenBank/DDBJ databases">
        <title>Novel Deefgea species.</title>
        <authorList>
            <person name="Han J.-H."/>
        </authorList>
    </citation>
    <scope>NUCLEOTIDE SEQUENCE [LARGE SCALE GENOMIC DNA]</scope>
    <source>
        <strain evidence="1 2">LMG 24817</strain>
    </source>
</reference>
<evidence type="ECO:0000313" key="1">
    <source>
        <dbReference type="EMBL" id="MBM5570805.1"/>
    </source>
</evidence>
<accession>A0ABS2CAY5</accession>
<dbReference type="EMBL" id="WOFE01000001">
    <property type="protein sequence ID" value="MBM5570805.1"/>
    <property type="molecule type" value="Genomic_DNA"/>
</dbReference>
<name>A0ABS2CAY5_9NEIS</name>
<dbReference type="Proteomes" id="UP001195660">
    <property type="component" value="Unassembled WGS sequence"/>
</dbReference>
<keyword evidence="2" id="KW-1185">Reference proteome</keyword>
<gene>
    <name evidence="1" type="ORF">GM173_04320</name>
</gene>
<protein>
    <submittedName>
        <fullName evidence="1">Uncharacterized protein</fullName>
    </submittedName>
</protein>
<proteinExistence type="predicted"/>